<dbReference type="Pfam" id="PF07459">
    <property type="entry name" value="CTX_RstB"/>
    <property type="match status" value="1"/>
</dbReference>
<dbReference type="InterPro" id="IPR010008">
    <property type="entry name" value="Vibrio_Phage_CTX_RstB"/>
</dbReference>
<dbReference type="HOGENOM" id="CLU_1969025_0_0_6"/>
<evidence type="ECO:0000313" key="1">
    <source>
        <dbReference type="EMBL" id="ABN61681.1"/>
    </source>
</evidence>
<reference evidence="1 2" key="1">
    <citation type="submission" date="2007-02" db="EMBL/GenBank/DDBJ databases">
        <title>Complete sequence of chromosome of Shewanella baltica OS155.</title>
        <authorList>
            <consortium name="US DOE Joint Genome Institute"/>
            <person name="Copeland A."/>
            <person name="Lucas S."/>
            <person name="Lapidus A."/>
            <person name="Barry K."/>
            <person name="Detter J.C."/>
            <person name="Glavina del Rio T."/>
            <person name="Hammon N."/>
            <person name="Israni S."/>
            <person name="Dalin E."/>
            <person name="Tice H."/>
            <person name="Pitluck S."/>
            <person name="Sims D.R."/>
            <person name="Brettin T."/>
            <person name="Bruce D."/>
            <person name="Han C."/>
            <person name="Tapia R."/>
            <person name="Brainard J."/>
            <person name="Schmutz J."/>
            <person name="Larimer F."/>
            <person name="Land M."/>
            <person name="Hauser L."/>
            <person name="Kyrpides N."/>
            <person name="Mikhailova N."/>
            <person name="Brettar I."/>
            <person name="Klappenbach J."/>
            <person name="Konstantinidis K."/>
            <person name="Rodrigues J."/>
            <person name="Tiedje J."/>
            <person name="Richardson P."/>
        </authorList>
    </citation>
    <scope>NUCLEOTIDE SEQUENCE [LARGE SCALE GENOMIC DNA]</scope>
    <source>
        <strain evidence="2">OS155 / ATCC BAA-1091</strain>
    </source>
</reference>
<name>A3D4L8_SHEB5</name>
<organism evidence="1 2">
    <name type="scientific">Shewanella baltica (strain OS155 / ATCC BAA-1091)</name>
    <dbReference type="NCBI Taxonomy" id="325240"/>
    <lineage>
        <taxon>Bacteria</taxon>
        <taxon>Pseudomonadati</taxon>
        <taxon>Pseudomonadota</taxon>
        <taxon>Gammaproteobacteria</taxon>
        <taxon>Alteromonadales</taxon>
        <taxon>Shewanellaceae</taxon>
        <taxon>Shewanella</taxon>
    </lineage>
</organism>
<evidence type="ECO:0000313" key="2">
    <source>
        <dbReference type="Proteomes" id="UP000001557"/>
    </source>
</evidence>
<protein>
    <submittedName>
        <fullName evidence="1">Uncharacterized protein</fullName>
    </submittedName>
</protein>
<proteinExistence type="predicted"/>
<dbReference type="STRING" id="325240.Sbal_2185"/>
<dbReference type="RefSeq" id="WP_011846857.1">
    <property type="nucleotide sequence ID" value="NC_009052.1"/>
</dbReference>
<dbReference type="KEGG" id="sbl:Sbal_2185"/>
<dbReference type="EMBL" id="CP000563">
    <property type="protein sequence ID" value="ABN61681.1"/>
    <property type="molecule type" value="Genomic_DNA"/>
</dbReference>
<sequence length="127" mass="14272">MFKLKALIFGAAAAKGISKVNKPYDYGILLQPVPIMTWKNENGEGKASGFKTPDNQDALQCTSDMLHSINQIELPAYLELEMVPHEYDIKTLVCVGFKMIAHVPTKYEQFESLYTHKPINKPLNSTL</sequence>
<dbReference type="AlphaFoldDB" id="A3D4L8"/>
<dbReference type="Proteomes" id="UP000001557">
    <property type="component" value="Chromosome"/>
</dbReference>
<gene>
    <name evidence="1" type="ordered locus">Sbal_2185</name>
</gene>
<keyword evidence="2" id="KW-1185">Reference proteome</keyword>
<dbReference type="OrthoDB" id="9927573at2"/>
<accession>A3D4L8</accession>